<gene>
    <name evidence="2" type="ORF">G0U57_008557</name>
</gene>
<dbReference type="EMBL" id="JAHGAV010002271">
    <property type="protein sequence ID" value="KAG6921311.1"/>
    <property type="molecule type" value="Genomic_DNA"/>
</dbReference>
<dbReference type="AlphaFoldDB" id="A0A8T1RXH0"/>
<evidence type="ECO:0000313" key="3">
    <source>
        <dbReference type="Proteomes" id="UP000765507"/>
    </source>
</evidence>
<feature type="region of interest" description="Disordered" evidence="1">
    <location>
        <begin position="50"/>
        <end position="77"/>
    </location>
</feature>
<evidence type="ECO:0000256" key="1">
    <source>
        <dbReference type="SAM" id="MobiDB-lite"/>
    </source>
</evidence>
<organism evidence="2 3">
    <name type="scientific">Chelydra serpentina</name>
    <name type="common">Snapping turtle</name>
    <name type="synonym">Testudo serpentina</name>
    <dbReference type="NCBI Taxonomy" id="8475"/>
    <lineage>
        <taxon>Eukaryota</taxon>
        <taxon>Metazoa</taxon>
        <taxon>Chordata</taxon>
        <taxon>Craniata</taxon>
        <taxon>Vertebrata</taxon>
        <taxon>Euteleostomi</taxon>
        <taxon>Archelosauria</taxon>
        <taxon>Testudinata</taxon>
        <taxon>Testudines</taxon>
        <taxon>Cryptodira</taxon>
        <taxon>Durocryptodira</taxon>
        <taxon>Americhelydia</taxon>
        <taxon>Chelydroidea</taxon>
        <taxon>Chelydridae</taxon>
        <taxon>Chelydra</taxon>
    </lineage>
</organism>
<sequence length="77" mass="8012">AELSHLEDSGQCLQRRAEAAEGALQGLVEIVSRYHWGALYRQTGGPLGNKDLSSLGGASSDLAPSRIPGSDLVPPLA</sequence>
<accession>A0A8T1RXH0</accession>
<feature type="compositionally biased region" description="Low complexity" evidence="1">
    <location>
        <begin position="51"/>
        <end position="63"/>
    </location>
</feature>
<keyword evidence="3" id="KW-1185">Reference proteome</keyword>
<reference evidence="2 3" key="1">
    <citation type="journal article" date="2020" name="G3 (Bethesda)">
        <title>Draft Genome of the Common Snapping Turtle, Chelydra serpentina, a Model for Phenotypic Plasticity in Reptiles.</title>
        <authorList>
            <person name="Das D."/>
            <person name="Singh S.K."/>
            <person name="Bierstedt J."/>
            <person name="Erickson A."/>
            <person name="Galli G.L.J."/>
            <person name="Crossley D.A. 2nd"/>
            <person name="Rhen T."/>
        </authorList>
    </citation>
    <scope>NUCLEOTIDE SEQUENCE [LARGE SCALE GENOMIC DNA]</scope>
    <source>
        <strain evidence="2">KW</strain>
    </source>
</reference>
<evidence type="ECO:0000313" key="2">
    <source>
        <dbReference type="EMBL" id="KAG6921311.1"/>
    </source>
</evidence>
<name>A0A8T1RXH0_CHESE</name>
<dbReference type="Proteomes" id="UP000765507">
    <property type="component" value="Unassembled WGS sequence"/>
</dbReference>
<feature type="non-terminal residue" evidence="2">
    <location>
        <position position="1"/>
    </location>
</feature>
<proteinExistence type="predicted"/>
<comment type="caution">
    <text evidence="2">The sequence shown here is derived from an EMBL/GenBank/DDBJ whole genome shotgun (WGS) entry which is preliminary data.</text>
</comment>
<protein>
    <submittedName>
        <fullName evidence="2">Uncharacterized protein</fullName>
    </submittedName>
</protein>